<dbReference type="RefSeq" id="WP_096591381.1">
    <property type="nucleotide sequence ID" value="NZ_MWUU01000002.1"/>
</dbReference>
<evidence type="ECO:0000313" key="3">
    <source>
        <dbReference type="Proteomes" id="UP000218335"/>
    </source>
</evidence>
<dbReference type="EMBL" id="MWUU01000002">
    <property type="protein sequence ID" value="PCF56787.1"/>
    <property type="molecule type" value="Genomic_DNA"/>
</dbReference>
<dbReference type="GO" id="GO:0016747">
    <property type="term" value="F:acyltransferase activity, transferring groups other than amino-acyl groups"/>
    <property type="evidence" value="ECO:0007669"/>
    <property type="project" value="InterPro"/>
</dbReference>
<sequence length="158" mass="17897">MITFQSLHQLNAHLVSELKTQHQFDSTMVVSSGHYDLTQYPCILAFEAGSLIGVLIYKIGMDILEIISLESYKENQGIGSQLIQHVENIAYSLNIHTLQLITTNENIKALYFYQRNGYRMSDIRPNAVDMARRVKPSIPLKGNNGIAIKDEIVMTKQL</sequence>
<name>A0A2A4GZK8_9STAP</name>
<proteinExistence type="predicted"/>
<evidence type="ECO:0000313" key="2">
    <source>
        <dbReference type="EMBL" id="PCF56787.1"/>
    </source>
</evidence>
<gene>
    <name evidence="2" type="ORF">B5C08_01765</name>
</gene>
<dbReference type="PROSITE" id="PS51186">
    <property type="entry name" value="GNAT"/>
    <property type="match status" value="1"/>
</dbReference>
<dbReference type="SUPFAM" id="SSF55729">
    <property type="entry name" value="Acyl-CoA N-acyltransferases (Nat)"/>
    <property type="match status" value="1"/>
</dbReference>
<dbReference type="Pfam" id="PF00583">
    <property type="entry name" value="Acetyltransf_1"/>
    <property type="match status" value="1"/>
</dbReference>
<dbReference type="CDD" id="cd04301">
    <property type="entry name" value="NAT_SF"/>
    <property type="match status" value="1"/>
</dbReference>
<dbReference type="InterPro" id="IPR000182">
    <property type="entry name" value="GNAT_dom"/>
</dbReference>
<dbReference type="AlphaFoldDB" id="A0A2A4GZK8"/>
<protein>
    <submittedName>
        <fullName evidence="2">GNAT family N-acetyltransferase</fullName>
    </submittedName>
</protein>
<dbReference type="Proteomes" id="UP000218335">
    <property type="component" value="Unassembled WGS sequence"/>
</dbReference>
<organism evidence="2 3">
    <name type="scientific">Staphylococcus delphini</name>
    <dbReference type="NCBI Taxonomy" id="53344"/>
    <lineage>
        <taxon>Bacteria</taxon>
        <taxon>Bacillati</taxon>
        <taxon>Bacillota</taxon>
        <taxon>Bacilli</taxon>
        <taxon>Bacillales</taxon>
        <taxon>Staphylococcaceae</taxon>
        <taxon>Staphylococcus</taxon>
        <taxon>Staphylococcus intermedius group</taxon>
    </lineage>
</organism>
<evidence type="ECO:0000259" key="1">
    <source>
        <dbReference type="PROSITE" id="PS51186"/>
    </source>
</evidence>
<dbReference type="InterPro" id="IPR016181">
    <property type="entry name" value="Acyl_CoA_acyltransferase"/>
</dbReference>
<dbReference type="Gene3D" id="3.40.630.30">
    <property type="match status" value="1"/>
</dbReference>
<reference evidence="2 3" key="1">
    <citation type="journal article" date="2017" name="PLoS ONE">
        <title>Development of a real-time PCR for detection of Staphylococcus pseudintermedius using a novel automated comparison of whole-genome sequences.</title>
        <authorList>
            <person name="Verstappen K.M."/>
            <person name="Huijbregts L."/>
            <person name="Spaninks M."/>
            <person name="Wagenaar J.A."/>
            <person name="Fluit A.C."/>
            <person name="Duim B."/>
        </authorList>
    </citation>
    <scope>NUCLEOTIDE SEQUENCE [LARGE SCALE GENOMIC DNA]</scope>
    <source>
        <strain evidence="2 3">215070706401-1</strain>
    </source>
</reference>
<keyword evidence="2" id="KW-0808">Transferase</keyword>
<feature type="domain" description="N-acetyltransferase" evidence="1">
    <location>
        <begin position="1"/>
        <end position="135"/>
    </location>
</feature>
<accession>A0A2A4GZK8</accession>
<comment type="caution">
    <text evidence="2">The sequence shown here is derived from an EMBL/GenBank/DDBJ whole genome shotgun (WGS) entry which is preliminary data.</text>
</comment>